<feature type="domain" description="Aldehyde oxidase/xanthine dehydrogenase a/b hammerhead" evidence="4">
    <location>
        <begin position="30"/>
        <end position="139"/>
    </location>
</feature>
<dbReference type="PANTHER" id="PTHR11908">
    <property type="entry name" value="XANTHINE DEHYDROGENASE"/>
    <property type="match status" value="1"/>
</dbReference>
<keyword evidence="2 5" id="KW-0560">Oxidoreductase</keyword>
<dbReference type="InterPro" id="IPR008274">
    <property type="entry name" value="AldOxase/xan_DH_MoCoBD1"/>
</dbReference>
<dbReference type="InterPro" id="IPR037165">
    <property type="entry name" value="AldOxase/xan_DH_Mopterin-bd_sf"/>
</dbReference>
<evidence type="ECO:0000256" key="3">
    <source>
        <dbReference type="SAM" id="MobiDB-lite"/>
    </source>
</evidence>
<gene>
    <name evidence="5" type="ORF">HDF12_002408</name>
</gene>
<comment type="caution">
    <text evidence="5">The sequence shown here is derived from an EMBL/GenBank/DDBJ whole genome shotgun (WGS) entry which is preliminary data.</text>
</comment>
<dbReference type="SUPFAM" id="SSF54665">
    <property type="entry name" value="CO dehydrogenase molybdoprotein N-domain-like"/>
    <property type="match status" value="1"/>
</dbReference>
<feature type="region of interest" description="Disordered" evidence="3">
    <location>
        <begin position="145"/>
        <end position="170"/>
    </location>
</feature>
<evidence type="ECO:0000313" key="5">
    <source>
        <dbReference type="EMBL" id="NYF52043.1"/>
    </source>
</evidence>
<dbReference type="EMBL" id="JACCCV010000001">
    <property type="protein sequence ID" value="NYF52043.1"/>
    <property type="molecule type" value="Genomic_DNA"/>
</dbReference>
<dbReference type="InterPro" id="IPR000674">
    <property type="entry name" value="Ald_Oxase/Xan_DH_a/b"/>
</dbReference>
<dbReference type="Pfam" id="PF02738">
    <property type="entry name" value="MoCoBD_1"/>
    <property type="match status" value="1"/>
</dbReference>
<dbReference type="Proteomes" id="UP000534186">
    <property type="component" value="Unassembled WGS sequence"/>
</dbReference>
<dbReference type="GO" id="GO:0004854">
    <property type="term" value="F:xanthine dehydrogenase activity"/>
    <property type="evidence" value="ECO:0007669"/>
    <property type="project" value="UniProtKB-EC"/>
</dbReference>
<reference evidence="5 6" key="1">
    <citation type="submission" date="2020-07" db="EMBL/GenBank/DDBJ databases">
        <title>Genomic Encyclopedia of Type Strains, Phase IV (KMG-V): Genome sequencing to study the core and pangenomes of soil and plant-associated prokaryotes.</title>
        <authorList>
            <person name="Whitman W."/>
        </authorList>
    </citation>
    <scope>NUCLEOTIDE SEQUENCE [LARGE SCALE GENOMIC DNA]</scope>
    <source>
        <strain evidence="5 6">M8UP30</strain>
    </source>
</reference>
<dbReference type="InterPro" id="IPR046867">
    <property type="entry name" value="AldOxase/xan_DH_MoCoBD2"/>
</dbReference>
<proteinExistence type="predicted"/>
<dbReference type="EC" id="1.17.1.4" evidence="5"/>
<organism evidence="5 6">
    <name type="scientific">Tunturiibacter lichenicola</name>
    <dbReference type="NCBI Taxonomy" id="2051959"/>
    <lineage>
        <taxon>Bacteria</taxon>
        <taxon>Pseudomonadati</taxon>
        <taxon>Acidobacteriota</taxon>
        <taxon>Terriglobia</taxon>
        <taxon>Terriglobales</taxon>
        <taxon>Acidobacteriaceae</taxon>
        <taxon>Tunturiibacter</taxon>
    </lineage>
</organism>
<evidence type="ECO:0000256" key="1">
    <source>
        <dbReference type="ARBA" id="ARBA00022505"/>
    </source>
</evidence>
<dbReference type="Pfam" id="PF20256">
    <property type="entry name" value="MoCoBD_2"/>
    <property type="match status" value="1"/>
</dbReference>
<dbReference type="PANTHER" id="PTHR11908:SF132">
    <property type="entry name" value="ALDEHYDE OXIDASE 1-RELATED"/>
    <property type="match status" value="1"/>
</dbReference>
<evidence type="ECO:0000313" key="6">
    <source>
        <dbReference type="Proteomes" id="UP000534186"/>
    </source>
</evidence>
<dbReference type="GO" id="GO:0005506">
    <property type="term" value="F:iron ion binding"/>
    <property type="evidence" value="ECO:0007669"/>
    <property type="project" value="InterPro"/>
</dbReference>
<keyword evidence="1" id="KW-0500">Molybdenum</keyword>
<dbReference type="InterPro" id="IPR016208">
    <property type="entry name" value="Ald_Oxase/xanthine_DH-like"/>
</dbReference>
<dbReference type="SUPFAM" id="SSF56003">
    <property type="entry name" value="Molybdenum cofactor-binding domain"/>
    <property type="match status" value="1"/>
</dbReference>
<evidence type="ECO:0000259" key="4">
    <source>
        <dbReference type="SMART" id="SM01008"/>
    </source>
</evidence>
<dbReference type="Pfam" id="PF01315">
    <property type="entry name" value="Ald_Xan_dh_C"/>
    <property type="match status" value="1"/>
</dbReference>
<dbReference type="Gene3D" id="3.30.365.10">
    <property type="entry name" value="Aldehyde oxidase/xanthine dehydrogenase, molybdopterin binding domain"/>
    <property type="match status" value="4"/>
</dbReference>
<sequence length="746" mass="79488">MTAPALFQDEAPKTPQRQLKNRYDGRDKVTGKAKYSAEFPVKDVTYGYIVQSTIPKGTLVSIDQTAAGKASGVLAVLTPFNAPKLPVASPQPPARRHITVLQEKDIFYNGQPIAVVVARSLPEAMHAATLLKITYKSQPAQLEFKGRLAEARPPKQPGREPADSKRGDIATSLSNSAVTLDVVYTTPIQNHNPMEPHATIAWWDGSKLNVYDATQYITGDRQTLARTFGIPVDDVRVQCPFVGGGFGSKGSTWSHVVLAAMAAKVVGKPVKLALERGQMFGPVGSRPTTAQNIKLGATADGKLLAIQHDVIVHTSLMEDFLEPSAMQTRFLYNSESNVTSHRLVDMNLGVGTFQRAPGEATGTIALECAMDELAHKLNIDPVQLRLINYAEKDHSKDRPWTEKSLRQCYTDAADRFGWSKRNPEPGQLREDNNLIGYGMATATYGANRSAASAVVRILPNGRAYIGCGTQDLGTGAYTVLAQACAQGLGIDPALVDVQLGDSNLPKAPVSGGSQSTASIGPAAAAAATQAKLKLFELAVNDSQSPLHGLQAGSLDTQDGKVFAKSSPNKSDTFTAILQRAGGQPIEATGSAEPGEDRTAYTAQSFGAVFAEVAVDIDTHMVQVRRIVATYDIGTLVNQKTGINQLQGGIVWGVSSALHEEAHIDPTHGRTVNETLAEYHVPVNADIGTIDVTVTGIPDTKFNPLGARGIGEIGITGAAAAIGNAIYNATGKRIRDYPITIDKIMQA</sequence>
<dbReference type="InterPro" id="IPR036856">
    <property type="entry name" value="Ald_Oxase/Xan_DH_a/b_sf"/>
</dbReference>
<evidence type="ECO:0000256" key="2">
    <source>
        <dbReference type="ARBA" id="ARBA00023002"/>
    </source>
</evidence>
<feature type="compositionally biased region" description="Basic and acidic residues" evidence="3">
    <location>
        <begin position="145"/>
        <end position="168"/>
    </location>
</feature>
<dbReference type="SMART" id="SM01008">
    <property type="entry name" value="Ald_Xan_dh_C"/>
    <property type="match status" value="1"/>
</dbReference>
<protein>
    <submittedName>
        <fullName evidence="5">Xanthine dehydrogenase YagR molybdenum-binding subunit</fullName>
        <ecNumber evidence="5">1.17.1.4</ecNumber>
    </submittedName>
</protein>
<name>A0A7Y9NNH5_9BACT</name>
<accession>A0A7Y9NNH5</accession>
<dbReference type="Gene3D" id="3.90.1170.50">
    <property type="entry name" value="Aldehyde oxidase/xanthine dehydrogenase, a/b hammerhead"/>
    <property type="match status" value="1"/>
</dbReference>
<dbReference type="AlphaFoldDB" id="A0A7Y9NNH5"/>